<dbReference type="PANTHER" id="PTHR38075:SF1">
    <property type="entry name" value="DUF4139 DOMAIN-CONTAINING PROTEIN"/>
    <property type="match status" value="1"/>
</dbReference>
<evidence type="ECO:0000256" key="1">
    <source>
        <dbReference type="SAM" id="SignalP"/>
    </source>
</evidence>
<dbReference type="PANTHER" id="PTHR38075">
    <property type="entry name" value="DUF4139 DOMAIN-CONTAINING PROTEIN"/>
    <property type="match status" value="1"/>
</dbReference>
<dbReference type="KEGG" id="pprf:DPRO_3300"/>
<feature type="chain" id="PRO_5012428838" description="DUF4140 domain-containing protein" evidence="1">
    <location>
        <begin position="27"/>
        <end position="468"/>
    </location>
</feature>
<dbReference type="AlphaFoldDB" id="A0A2C8FDH6"/>
<dbReference type="EMBL" id="LT907975">
    <property type="protein sequence ID" value="SOB60212.1"/>
    <property type="molecule type" value="Genomic_DNA"/>
</dbReference>
<keyword evidence="4" id="KW-1185">Reference proteome</keyword>
<evidence type="ECO:0000313" key="4">
    <source>
        <dbReference type="Proteomes" id="UP000219215"/>
    </source>
</evidence>
<evidence type="ECO:0000259" key="2">
    <source>
        <dbReference type="Pfam" id="PF13600"/>
    </source>
</evidence>
<dbReference type="Pfam" id="PF13600">
    <property type="entry name" value="DUF4140"/>
    <property type="match status" value="1"/>
</dbReference>
<proteinExistence type="predicted"/>
<sequence>MNRSISHLIIMIFSIPLFFSSQQAQASSVKGAAVTVYNSGDALVRETRSVNLPAGLASVVFKDVPGTLDPTSVHASAKNMVIRDVQYNYTPITQKNLLDYYVGKEITVVMADPTDAQGRVRRKAVLLGNEGQPIFQIGEEVFAGNYYGFVFPELPKELQGKPMLSLTTDSSTAGSREVALSYLMGGISWNADYSLVLDTNTKGKLEAWATIANNSGTAFNNASLKLVAGNVNRQNRYGNSMHMKGDMVMAESMPAMSSQPRQEQFAQFHLYDIDWPVRLPANGTKQLSLFSSSDVTLEEELVSRFHVRASQWRKPVIQQVEWNLKLMNTKKNGLGSPMPAGRVRVFKQSSDDSLLLAGEDSIGHIAKNGSATINMGRAFDIAIERRQTEYEKLGKNTYRLGWAIDVTNGRETAQKIVLRESYDGQWEVITSEQGYEKTDAGTIEIPVELPPAKENKTVTVNYTVQVTY</sequence>
<keyword evidence="1" id="KW-0732">Signal</keyword>
<feature type="signal peptide" evidence="1">
    <location>
        <begin position="1"/>
        <end position="26"/>
    </location>
</feature>
<accession>A0A2C8FDH6</accession>
<protein>
    <recommendedName>
        <fullName evidence="2">DUF4140 domain-containing protein</fullName>
    </recommendedName>
</protein>
<feature type="domain" description="DUF4140" evidence="2">
    <location>
        <begin position="34"/>
        <end position="94"/>
    </location>
</feature>
<name>A0A2C8FDH6_9BACT</name>
<dbReference type="InterPro" id="IPR025554">
    <property type="entry name" value="DUF4140"/>
</dbReference>
<organism evidence="3 4">
    <name type="scientific">Pseudodesulfovibrio profundus</name>
    <dbReference type="NCBI Taxonomy" id="57320"/>
    <lineage>
        <taxon>Bacteria</taxon>
        <taxon>Pseudomonadati</taxon>
        <taxon>Thermodesulfobacteriota</taxon>
        <taxon>Desulfovibrionia</taxon>
        <taxon>Desulfovibrionales</taxon>
        <taxon>Desulfovibrionaceae</taxon>
    </lineage>
</organism>
<dbReference type="Proteomes" id="UP000219215">
    <property type="component" value="Chromosome DPRO"/>
</dbReference>
<gene>
    <name evidence="3" type="ORF">DPRO_3300</name>
</gene>
<evidence type="ECO:0000313" key="3">
    <source>
        <dbReference type="EMBL" id="SOB60212.1"/>
    </source>
</evidence>
<reference evidence="4" key="1">
    <citation type="submission" date="2017-09" db="EMBL/GenBank/DDBJ databases">
        <authorList>
            <person name="Regsiter A."/>
            <person name="William W."/>
        </authorList>
    </citation>
    <scope>NUCLEOTIDE SEQUENCE [LARGE SCALE GENOMIC DNA]</scope>
    <source>
        <strain evidence="4">500-1</strain>
    </source>
</reference>